<evidence type="ECO:0000256" key="4">
    <source>
        <dbReference type="ARBA" id="ARBA00023136"/>
    </source>
</evidence>
<comment type="subcellular location">
    <subcellularLocation>
        <location evidence="1">Membrane</location>
        <topology evidence="1">Multi-pass membrane protein</topology>
    </subcellularLocation>
</comment>
<keyword evidence="4 7" id="KW-0472">Membrane</keyword>
<comment type="similarity">
    <text evidence="5">Belongs to the SAT4 family.</text>
</comment>
<feature type="region of interest" description="Disordered" evidence="6">
    <location>
        <begin position="398"/>
        <end position="418"/>
    </location>
</feature>
<feature type="transmembrane region" description="Helical" evidence="7">
    <location>
        <begin position="331"/>
        <end position="351"/>
    </location>
</feature>
<sequence length="437" mass="48727">MPILFLRDTHFYRSIRDWAAYASRFVVPSQDRARRAMICSQSTGGGALLISTARSLSQVCPPRQSVITHPIHCRTERIFALMDSSADGWHAVHPQGLGRALFILTVFFTVFTVIILGMRVYIRTKHKLNSIEDYLMYIGVIINLGHNAVVMYGCYTGIGAHSDRLNMAVSIEGAKPQMVTMWQILYVTSSPFIKISICANLIRIAVQRRYIYPLYAVSILSIAMTVMAFIVVFVQCIPFQASWTGQGKCAAVNVIIIPTYVFSSVNILVDWTVAILPAFILWNLQLRRRLKILCFAILSVGVLASIATIVRMPYVPSYASNDDKLYKLANVILWTVIELSLGIIAGSLPSLRKFFKKLAEDNSSRDDSYGTDLAMRGAKRTKILPGAPYDCELNTIVGPARENSSDGPQDKDDSSSTRRIIYVKRDVVQTVAAVDDH</sequence>
<proteinExistence type="inferred from homology"/>
<accession>S3C7M4</accession>
<feature type="transmembrane region" description="Helical" evidence="7">
    <location>
        <begin position="180"/>
        <end position="202"/>
    </location>
</feature>
<evidence type="ECO:0000313" key="10">
    <source>
        <dbReference type="Proteomes" id="UP000016923"/>
    </source>
</evidence>
<dbReference type="EMBL" id="KE148149">
    <property type="protein sequence ID" value="EPE07941.1"/>
    <property type="molecule type" value="Genomic_DNA"/>
</dbReference>
<evidence type="ECO:0000259" key="8">
    <source>
        <dbReference type="Pfam" id="PF20684"/>
    </source>
</evidence>
<feature type="transmembrane region" description="Helical" evidence="7">
    <location>
        <begin position="292"/>
        <end position="311"/>
    </location>
</feature>
<dbReference type="InterPro" id="IPR052337">
    <property type="entry name" value="SAT4-like"/>
</dbReference>
<feature type="domain" description="Rhodopsin" evidence="8">
    <location>
        <begin position="118"/>
        <end position="357"/>
    </location>
</feature>
<evidence type="ECO:0000256" key="2">
    <source>
        <dbReference type="ARBA" id="ARBA00022692"/>
    </source>
</evidence>
<evidence type="ECO:0000256" key="6">
    <source>
        <dbReference type="SAM" id="MobiDB-lite"/>
    </source>
</evidence>
<keyword evidence="3 7" id="KW-1133">Transmembrane helix</keyword>
<dbReference type="STRING" id="1262450.S3C7M4"/>
<dbReference type="eggNOG" id="ENOG502SMXZ">
    <property type="taxonomic scope" value="Eukaryota"/>
</dbReference>
<reference evidence="9 10" key="1">
    <citation type="journal article" date="2013" name="BMC Genomics">
        <title>The genome and transcriptome of the pine saprophyte Ophiostoma piceae, and a comparison with the bark beetle-associated pine pathogen Grosmannia clavigera.</title>
        <authorList>
            <person name="Haridas S."/>
            <person name="Wang Y."/>
            <person name="Lim L."/>
            <person name="Massoumi Alamouti S."/>
            <person name="Jackman S."/>
            <person name="Docking R."/>
            <person name="Robertson G."/>
            <person name="Birol I."/>
            <person name="Bohlmann J."/>
            <person name="Breuil C."/>
        </authorList>
    </citation>
    <scope>NUCLEOTIDE SEQUENCE [LARGE SCALE GENOMIC DNA]</scope>
    <source>
        <strain evidence="9 10">UAMH 11346</strain>
    </source>
</reference>
<organism evidence="9 10">
    <name type="scientific">Ophiostoma piceae (strain UAMH 11346)</name>
    <name type="common">Sap stain fungus</name>
    <dbReference type="NCBI Taxonomy" id="1262450"/>
    <lineage>
        <taxon>Eukaryota</taxon>
        <taxon>Fungi</taxon>
        <taxon>Dikarya</taxon>
        <taxon>Ascomycota</taxon>
        <taxon>Pezizomycotina</taxon>
        <taxon>Sordariomycetes</taxon>
        <taxon>Sordariomycetidae</taxon>
        <taxon>Ophiostomatales</taxon>
        <taxon>Ophiostomataceae</taxon>
        <taxon>Ophiostoma</taxon>
    </lineage>
</organism>
<dbReference type="PANTHER" id="PTHR33048">
    <property type="entry name" value="PTH11-LIKE INTEGRAL MEMBRANE PROTEIN (AFU_ORTHOLOGUE AFUA_5G11245)"/>
    <property type="match status" value="1"/>
</dbReference>
<evidence type="ECO:0000256" key="1">
    <source>
        <dbReference type="ARBA" id="ARBA00004141"/>
    </source>
</evidence>
<feature type="transmembrane region" description="Helical" evidence="7">
    <location>
        <begin position="214"/>
        <end position="234"/>
    </location>
</feature>
<feature type="transmembrane region" description="Helical" evidence="7">
    <location>
        <begin position="100"/>
        <end position="122"/>
    </location>
</feature>
<evidence type="ECO:0000256" key="3">
    <source>
        <dbReference type="ARBA" id="ARBA00022989"/>
    </source>
</evidence>
<feature type="transmembrane region" description="Helical" evidence="7">
    <location>
        <begin position="254"/>
        <end position="280"/>
    </location>
</feature>
<name>S3C7M4_OPHP1</name>
<dbReference type="PANTHER" id="PTHR33048:SF15">
    <property type="entry name" value="INTEGRAL MEMBRANE PROTEIN"/>
    <property type="match status" value="1"/>
</dbReference>
<dbReference type="InterPro" id="IPR049326">
    <property type="entry name" value="Rhodopsin_dom_fungi"/>
</dbReference>
<dbReference type="GO" id="GO:0016020">
    <property type="term" value="C:membrane"/>
    <property type="evidence" value="ECO:0007669"/>
    <property type="project" value="UniProtKB-SubCell"/>
</dbReference>
<keyword evidence="10" id="KW-1185">Reference proteome</keyword>
<evidence type="ECO:0000256" key="5">
    <source>
        <dbReference type="ARBA" id="ARBA00038359"/>
    </source>
</evidence>
<keyword evidence="2 7" id="KW-0812">Transmembrane</keyword>
<dbReference type="VEuPathDB" id="FungiDB:F503_00724"/>
<dbReference type="OMA" id="IKISICA"/>
<dbReference type="Proteomes" id="UP000016923">
    <property type="component" value="Unassembled WGS sequence"/>
</dbReference>
<dbReference type="HOGENOM" id="CLU_028200_3_1_1"/>
<feature type="transmembrane region" description="Helical" evidence="7">
    <location>
        <begin position="134"/>
        <end position="160"/>
    </location>
</feature>
<dbReference type="AlphaFoldDB" id="S3C7M4"/>
<protein>
    <submittedName>
        <fullName evidence="9">Integral membrane protein</fullName>
    </submittedName>
</protein>
<dbReference type="OrthoDB" id="3897607at2759"/>
<dbReference type="Pfam" id="PF20684">
    <property type="entry name" value="Fung_rhodopsin"/>
    <property type="match status" value="1"/>
</dbReference>
<gene>
    <name evidence="9" type="ORF">F503_00724</name>
</gene>
<evidence type="ECO:0000313" key="9">
    <source>
        <dbReference type="EMBL" id="EPE07941.1"/>
    </source>
</evidence>
<evidence type="ECO:0000256" key="7">
    <source>
        <dbReference type="SAM" id="Phobius"/>
    </source>
</evidence>